<feature type="domain" description="GGDEF" evidence="9">
    <location>
        <begin position="456"/>
        <end position="595"/>
    </location>
</feature>
<dbReference type="InterPro" id="IPR011006">
    <property type="entry name" value="CheY-like_superfamily"/>
</dbReference>
<evidence type="ECO:0000256" key="2">
    <source>
        <dbReference type="ARBA" id="ARBA00023012"/>
    </source>
</evidence>
<name>A0A0H4WPH6_9BACT</name>
<dbReference type="NCBIfam" id="TIGR00254">
    <property type="entry name" value="GGDEF"/>
    <property type="match status" value="1"/>
</dbReference>
<evidence type="ECO:0000256" key="3">
    <source>
        <dbReference type="ARBA" id="ARBA00023015"/>
    </source>
</evidence>
<dbReference type="PROSITE" id="PS50887">
    <property type="entry name" value="GGDEF"/>
    <property type="match status" value="1"/>
</dbReference>
<accession>A0A0H4WPH6</accession>
<organism evidence="10 11">
    <name type="scientific">Pseudomyxococcus hansupus</name>
    <dbReference type="NCBI Taxonomy" id="1297742"/>
    <lineage>
        <taxon>Bacteria</taxon>
        <taxon>Pseudomonadati</taxon>
        <taxon>Myxococcota</taxon>
        <taxon>Myxococcia</taxon>
        <taxon>Myxococcales</taxon>
        <taxon>Cystobacterineae</taxon>
        <taxon>Myxococcaceae</taxon>
        <taxon>Pseudomyxococcus</taxon>
    </lineage>
</organism>
<dbReference type="eggNOG" id="COG0745">
    <property type="taxonomic scope" value="Bacteria"/>
</dbReference>
<evidence type="ECO:0000259" key="8">
    <source>
        <dbReference type="PROSITE" id="PS50110"/>
    </source>
</evidence>
<dbReference type="PROSITE" id="PS50110">
    <property type="entry name" value="RESPONSE_REGULATORY"/>
    <property type="match status" value="1"/>
</dbReference>
<evidence type="ECO:0000256" key="1">
    <source>
        <dbReference type="ARBA" id="ARBA00022553"/>
    </source>
</evidence>
<keyword evidence="3" id="KW-0805">Transcription regulation</keyword>
<evidence type="ECO:0000256" key="4">
    <source>
        <dbReference type="ARBA" id="ARBA00023125"/>
    </source>
</evidence>
<keyword evidence="2" id="KW-0902">Two-component regulatory system</keyword>
<dbReference type="AlphaFoldDB" id="A0A0H4WPH6"/>
<dbReference type="SUPFAM" id="SSF52172">
    <property type="entry name" value="CheY-like"/>
    <property type="match status" value="1"/>
</dbReference>
<dbReference type="GO" id="GO:0032993">
    <property type="term" value="C:protein-DNA complex"/>
    <property type="evidence" value="ECO:0007669"/>
    <property type="project" value="TreeGrafter"/>
</dbReference>
<dbReference type="EMBL" id="CP012109">
    <property type="protein sequence ID" value="AKQ64659.1"/>
    <property type="molecule type" value="Genomic_DNA"/>
</dbReference>
<keyword evidence="4" id="KW-0238">DNA-binding</keyword>
<dbReference type="InterPro" id="IPR000160">
    <property type="entry name" value="GGDEF_dom"/>
</dbReference>
<dbReference type="Gene3D" id="3.30.70.270">
    <property type="match status" value="1"/>
</dbReference>
<protein>
    <submittedName>
        <fullName evidence="10">Response regulator/GGDEF domain protein</fullName>
    </submittedName>
</protein>
<dbReference type="PATRIC" id="fig|1297742.4.peg.1586"/>
<comment type="caution">
    <text evidence="6">Lacks conserved residue(s) required for the propagation of feature annotation.</text>
</comment>
<evidence type="ECO:0000256" key="7">
    <source>
        <dbReference type="SAM" id="MobiDB-lite"/>
    </source>
</evidence>
<feature type="region of interest" description="Disordered" evidence="7">
    <location>
        <begin position="331"/>
        <end position="427"/>
    </location>
</feature>
<feature type="domain" description="Response regulatory" evidence="8">
    <location>
        <begin position="4"/>
        <end position="117"/>
    </location>
</feature>
<dbReference type="SMART" id="SM00267">
    <property type="entry name" value="GGDEF"/>
    <property type="match status" value="1"/>
</dbReference>
<dbReference type="InterPro" id="IPR029787">
    <property type="entry name" value="Nucleotide_cyclase"/>
</dbReference>
<keyword evidence="5" id="KW-0804">Transcription</keyword>
<reference evidence="10 11" key="1">
    <citation type="journal article" date="2016" name="PLoS ONE">
        <title>Complete Genome Sequence and Comparative Genomics of a Novel Myxobacterium Myxococcus hansupus.</title>
        <authorList>
            <person name="Sharma G."/>
            <person name="Narwani T."/>
            <person name="Subramanian S."/>
        </authorList>
    </citation>
    <scope>NUCLEOTIDE SEQUENCE [LARGE SCALE GENOMIC DNA]</scope>
    <source>
        <strain evidence="11">mixupus</strain>
    </source>
</reference>
<dbReference type="GO" id="GO:0000156">
    <property type="term" value="F:phosphorelay response regulator activity"/>
    <property type="evidence" value="ECO:0007669"/>
    <property type="project" value="TreeGrafter"/>
</dbReference>
<dbReference type="GO" id="GO:0000976">
    <property type="term" value="F:transcription cis-regulatory region binding"/>
    <property type="evidence" value="ECO:0007669"/>
    <property type="project" value="TreeGrafter"/>
</dbReference>
<dbReference type="Pfam" id="PF00072">
    <property type="entry name" value="Response_reg"/>
    <property type="match status" value="1"/>
</dbReference>
<keyword evidence="1" id="KW-0597">Phosphoprotein</keyword>
<feature type="compositionally biased region" description="Polar residues" evidence="7">
    <location>
        <begin position="346"/>
        <end position="384"/>
    </location>
</feature>
<dbReference type="Gene3D" id="3.40.50.2300">
    <property type="match status" value="1"/>
</dbReference>
<evidence type="ECO:0000313" key="10">
    <source>
        <dbReference type="EMBL" id="AKQ64659.1"/>
    </source>
</evidence>
<dbReference type="SUPFAM" id="SSF55073">
    <property type="entry name" value="Nucleotide cyclase"/>
    <property type="match status" value="1"/>
</dbReference>
<dbReference type="Pfam" id="PF00990">
    <property type="entry name" value="GGDEF"/>
    <property type="match status" value="1"/>
</dbReference>
<dbReference type="PANTHER" id="PTHR48111">
    <property type="entry name" value="REGULATOR OF RPOS"/>
    <property type="match status" value="1"/>
</dbReference>
<feature type="compositionally biased region" description="Low complexity" evidence="7">
    <location>
        <begin position="385"/>
        <end position="404"/>
    </location>
</feature>
<dbReference type="InterPro" id="IPR039420">
    <property type="entry name" value="WalR-like"/>
</dbReference>
<proteinExistence type="predicted"/>
<gene>
    <name evidence="10" type="ORF">A176_001571</name>
</gene>
<dbReference type="InterPro" id="IPR001789">
    <property type="entry name" value="Sig_transdc_resp-reg_receiver"/>
</dbReference>
<dbReference type="Proteomes" id="UP000009026">
    <property type="component" value="Chromosome"/>
</dbReference>
<dbReference type="PANTHER" id="PTHR48111:SF1">
    <property type="entry name" value="TWO-COMPONENT RESPONSE REGULATOR ORR33"/>
    <property type="match status" value="1"/>
</dbReference>
<evidence type="ECO:0000313" key="11">
    <source>
        <dbReference type="Proteomes" id="UP000009026"/>
    </source>
</evidence>
<dbReference type="SMART" id="SM00448">
    <property type="entry name" value="REC"/>
    <property type="match status" value="1"/>
</dbReference>
<evidence type="ECO:0000256" key="6">
    <source>
        <dbReference type="PROSITE-ProRule" id="PRU00169"/>
    </source>
</evidence>
<dbReference type="InterPro" id="IPR043128">
    <property type="entry name" value="Rev_trsase/Diguanyl_cyclase"/>
</dbReference>
<dbReference type="GO" id="GO:0006355">
    <property type="term" value="P:regulation of DNA-templated transcription"/>
    <property type="evidence" value="ECO:0007669"/>
    <property type="project" value="TreeGrafter"/>
</dbReference>
<dbReference type="STRING" id="1297742.A176_001571"/>
<evidence type="ECO:0000256" key="5">
    <source>
        <dbReference type="ARBA" id="ARBA00023163"/>
    </source>
</evidence>
<feature type="region of interest" description="Disordered" evidence="7">
    <location>
        <begin position="128"/>
        <end position="282"/>
    </location>
</feature>
<keyword evidence="11" id="KW-1185">Reference proteome</keyword>
<dbReference type="KEGG" id="mym:A176_001571"/>
<evidence type="ECO:0000259" key="9">
    <source>
        <dbReference type="PROSITE" id="PS50887"/>
    </source>
</evidence>
<feature type="compositionally biased region" description="Pro residues" evidence="7">
    <location>
        <begin position="132"/>
        <end position="145"/>
    </location>
</feature>
<sequence length="600" mass="60279">MMPSIVLAEPSAPVAGVLRRYLESAGHAVSWVGSVDEALRTVREQSPAILLASAMGALDGEALCRSVRAEGLATPVLLLYSPDEEQADTRAAEVGADGCLVGPLKRATVLTCVSLLVQREEARRRVATLSGLPPPLPVRPPPPPPLDDDADGLALSGDMGRMPPPPPLDDAAGTRDSAEGSTPGDIAGARASAASPLGDEGTASEGARASSVPPPLPGATVASEALAPELDAEPITSPSSEVDSDARDAVMVSPQAADAPGAADDDGLPLLHAEPEPDAPSVVTGVIVEEEAAEPSSVENAAPLAEAHVAGDARSADAPHAAAASAAASDATGASASGPEALPATASPSVLESPGTSGVGPTQPATVSSSVLESPGTSGSSAAQSAVRAPDAGPAAPAPVAGSRMSGSFPALASTPVPDGRRISRSDLASVGSHPDFEFLKRLMLMEVKRSRRYRYPIAVLLVDIDRFAEKAASLAPAARKLALAEAMGLLVSGVRDIDVAVPFADSRFVVFLPHTPRSGALVVGQRLRELIKSLQAFEGASASVGVAVSEPPPGRGPVAGALAQVSFGSLLKEAGEALRRAQAAGGDWVEAASGRTQPG</sequence>
<dbReference type="eggNOG" id="COG3706">
    <property type="taxonomic scope" value="Bacteria"/>
</dbReference>
<dbReference type="GO" id="GO:0005829">
    <property type="term" value="C:cytosol"/>
    <property type="evidence" value="ECO:0007669"/>
    <property type="project" value="TreeGrafter"/>
</dbReference>